<feature type="domain" description="Transcription factor TFIID subunit 8 C-terminal" evidence="7">
    <location>
        <begin position="147"/>
        <end position="194"/>
    </location>
</feature>
<dbReference type="GO" id="GO:0005669">
    <property type="term" value="C:transcription factor TFIID complex"/>
    <property type="evidence" value="ECO:0007669"/>
    <property type="project" value="InterPro"/>
</dbReference>
<dbReference type="InterPro" id="IPR019473">
    <property type="entry name" value="TFIID_su8_C"/>
</dbReference>
<dbReference type="CDD" id="cd00076">
    <property type="entry name" value="HFD_SF"/>
    <property type="match status" value="1"/>
</dbReference>
<dbReference type="GO" id="GO:0046982">
    <property type="term" value="F:protein heterodimerization activity"/>
    <property type="evidence" value="ECO:0007669"/>
    <property type="project" value="InterPro"/>
</dbReference>
<comment type="similarity">
    <text evidence="2">Belongs to the TAF8 family.</text>
</comment>
<keyword evidence="9" id="KW-1185">Reference proteome</keyword>
<keyword evidence="4" id="KW-0805">Transcription regulation</keyword>
<dbReference type="InterPro" id="IPR009072">
    <property type="entry name" value="Histone-fold"/>
</dbReference>
<keyword evidence="6" id="KW-0539">Nucleus</keyword>
<organism evidence="8 9">
    <name type="scientific">Pneumocystis wakefieldiae</name>
    <dbReference type="NCBI Taxonomy" id="38082"/>
    <lineage>
        <taxon>Eukaryota</taxon>
        <taxon>Fungi</taxon>
        <taxon>Dikarya</taxon>
        <taxon>Ascomycota</taxon>
        <taxon>Taphrinomycotina</taxon>
        <taxon>Pneumocystomycetes</taxon>
        <taxon>Pneumocystaceae</taxon>
        <taxon>Pneumocystis</taxon>
    </lineage>
</organism>
<dbReference type="Gene3D" id="1.10.20.10">
    <property type="entry name" value="Histone, subunit A"/>
    <property type="match status" value="1"/>
</dbReference>
<reference evidence="8" key="1">
    <citation type="submission" date="2020-06" db="EMBL/GenBank/DDBJ databases">
        <title>Genomes of multiple members of Pneumocystis genus reveal paths to human pathogen Pneumocystis jirovecii.</title>
        <authorList>
            <person name="Cisse O.H."/>
            <person name="Ma L."/>
            <person name="Dekker J."/>
            <person name="Khil P."/>
            <person name="Jo J."/>
            <person name="Brenchley J."/>
            <person name="Blair R."/>
            <person name="Pahar B."/>
            <person name="Chabe M."/>
            <person name="Van Rompay K.A."/>
            <person name="Keesler R."/>
            <person name="Sukura A."/>
            <person name="Hirsch V."/>
            <person name="Kutty G."/>
            <person name="Liu Y."/>
            <person name="Peng L."/>
            <person name="Chen J."/>
            <person name="Song J."/>
            <person name="Weissenbacher-Lang C."/>
            <person name="Xu J."/>
            <person name="Upham N.S."/>
            <person name="Stajich J.E."/>
            <person name="Cuomo C.A."/>
            <person name="Cushion M.T."/>
            <person name="Kovacs J.A."/>
        </authorList>
    </citation>
    <scope>NUCLEOTIDE SEQUENCE</scope>
    <source>
        <strain evidence="8">2A</strain>
    </source>
</reference>
<dbReference type="PANTHER" id="PTHR46469:SF1">
    <property type="entry name" value="TRANSCRIPTION INITIATION FACTOR TFIID SUBUNIT 8"/>
    <property type="match status" value="1"/>
</dbReference>
<evidence type="ECO:0000256" key="6">
    <source>
        <dbReference type="ARBA" id="ARBA00023242"/>
    </source>
</evidence>
<dbReference type="OrthoDB" id="2193813at2759"/>
<evidence type="ECO:0000256" key="2">
    <source>
        <dbReference type="ARBA" id="ARBA00008767"/>
    </source>
</evidence>
<accession>A0A899G4J1</accession>
<dbReference type="PANTHER" id="PTHR46469">
    <property type="entry name" value="TRANSCRIPTION INITIATION FACTOR TFIID SUBUNIT 8"/>
    <property type="match status" value="1"/>
</dbReference>
<evidence type="ECO:0000313" key="8">
    <source>
        <dbReference type="EMBL" id="QSL67052.1"/>
    </source>
</evidence>
<dbReference type="Pfam" id="PF10406">
    <property type="entry name" value="TAF8_C"/>
    <property type="match status" value="1"/>
</dbReference>
<gene>
    <name evidence="8" type="ORF">MERGE_001439</name>
</gene>
<evidence type="ECO:0000313" key="9">
    <source>
        <dbReference type="Proteomes" id="UP000663699"/>
    </source>
</evidence>
<proteinExistence type="inferred from homology"/>
<dbReference type="CDD" id="cd08049">
    <property type="entry name" value="TAF8"/>
    <property type="match status" value="1"/>
</dbReference>
<evidence type="ECO:0000259" key="7">
    <source>
        <dbReference type="Pfam" id="PF10406"/>
    </source>
</evidence>
<evidence type="ECO:0000256" key="1">
    <source>
        <dbReference type="ARBA" id="ARBA00004123"/>
    </source>
</evidence>
<dbReference type="InterPro" id="IPR037818">
    <property type="entry name" value="TAF8"/>
</dbReference>
<evidence type="ECO:0000256" key="5">
    <source>
        <dbReference type="ARBA" id="ARBA00023163"/>
    </source>
</evidence>
<sequence>MGEESFERILGRRALVEILQSVGFSSAMKSSMMVLERSFVLYIMKILDRSLRFAFLQRRCKVSIYDIELMLFYEGINIESLEREMRRRIGRNYQLQKGIEKSLLKIADIESDESISKFSHFTNTSSELINKLLGPELTGINDKRPDYHLSHLPIFPPKHTYMSTPVYIQRMTCPHKIRELAAKQSRLAENALWKIIEIENNLNLNKIHQGPIKQDKLFIKVWKDMGYEEDACRPYEGLVNWETNRYTRQLRNVL</sequence>
<evidence type="ECO:0000256" key="3">
    <source>
        <dbReference type="ARBA" id="ARBA00017307"/>
    </source>
</evidence>
<protein>
    <recommendedName>
        <fullName evidence="3">Transcription initiation factor TFIID subunit 8</fullName>
    </recommendedName>
</protein>
<name>A0A899G4J1_9ASCO</name>
<evidence type="ECO:0000256" key="4">
    <source>
        <dbReference type="ARBA" id="ARBA00023015"/>
    </source>
</evidence>
<dbReference type="Proteomes" id="UP000663699">
    <property type="component" value="Chromosome 16"/>
</dbReference>
<comment type="subcellular location">
    <subcellularLocation>
        <location evidence="1">Nucleus</location>
    </subcellularLocation>
</comment>
<keyword evidence="5" id="KW-0804">Transcription</keyword>
<dbReference type="GO" id="GO:0006367">
    <property type="term" value="P:transcription initiation at RNA polymerase II promoter"/>
    <property type="evidence" value="ECO:0007669"/>
    <property type="project" value="TreeGrafter"/>
</dbReference>
<dbReference type="AlphaFoldDB" id="A0A899G4J1"/>
<dbReference type="EMBL" id="CP054547">
    <property type="protein sequence ID" value="QSL67052.1"/>
    <property type="molecule type" value="Genomic_DNA"/>
</dbReference>